<dbReference type="InterPro" id="IPR010982">
    <property type="entry name" value="Lambda_DNA-bd_dom_sf"/>
</dbReference>
<dbReference type="Pfam" id="PF13413">
    <property type="entry name" value="HTH_25"/>
    <property type="match status" value="1"/>
</dbReference>
<keyword evidence="1" id="KW-1133">Transmembrane helix</keyword>
<keyword evidence="1" id="KW-0472">Membrane</keyword>
<proteinExistence type="predicted"/>
<organism evidence="2 3">
    <name type="scientific">Candidatus Liptonbacteria bacterium RIFCSPHIGHO2_01_FULL_57_28</name>
    <dbReference type="NCBI Taxonomy" id="1798647"/>
    <lineage>
        <taxon>Bacteria</taxon>
        <taxon>Candidatus Liptoniibacteriota</taxon>
    </lineage>
</organism>
<evidence type="ECO:0000256" key="1">
    <source>
        <dbReference type="SAM" id="Phobius"/>
    </source>
</evidence>
<keyword evidence="1" id="KW-0812">Transmembrane</keyword>
<name>A0A1G2CCH8_9BACT</name>
<feature type="transmembrane region" description="Helical" evidence="1">
    <location>
        <begin position="103"/>
        <end position="120"/>
    </location>
</feature>
<dbReference type="AlphaFoldDB" id="A0A1G2CCH8"/>
<sequence length="226" mass="25326">MQEDEILFTEFFNQKLKERGLTLKNLSEATGIAVKHLENFSHGRFERLPSAPYVHGYFTRLGPILGFEPDEWWNRIKAEDAVARSGSADRMPKNRYSKLRGRALFWGAIALVLVGLYIGARYTTIIGQPGIVITAPEAQAVDQSTTVWQSILTLEGFVANADTFMLNGETVTLGEGGAFRVEVLLRPGLNTIELRAKKFLGREDILTREVYYDDSQIIAPAPDDFN</sequence>
<reference evidence="2 3" key="1">
    <citation type="journal article" date="2016" name="Nat. Commun.">
        <title>Thousands of microbial genomes shed light on interconnected biogeochemical processes in an aquifer system.</title>
        <authorList>
            <person name="Anantharaman K."/>
            <person name="Brown C.T."/>
            <person name="Hug L.A."/>
            <person name="Sharon I."/>
            <person name="Castelle C.J."/>
            <person name="Probst A.J."/>
            <person name="Thomas B.C."/>
            <person name="Singh A."/>
            <person name="Wilkins M.J."/>
            <person name="Karaoz U."/>
            <person name="Brodie E.L."/>
            <person name="Williams K.H."/>
            <person name="Hubbard S.S."/>
            <person name="Banfield J.F."/>
        </authorList>
    </citation>
    <scope>NUCLEOTIDE SEQUENCE [LARGE SCALE GENOMIC DNA]</scope>
</reference>
<evidence type="ECO:0000313" key="3">
    <source>
        <dbReference type="Proteomes" id="UP000179059"/>
    </source>
</evidence>
<dbReference type="Gene3D" id="1.10.260.40">
    <property type="entry name" value="lambda repressor-like DNA-binding domains"/>
    <property type="match status" value="1"/>
</dbReference>
<comment type="caution">
    <text evidence="2">The sequence shown here is derived from an EMBL/GenBank/DDBJ whole genome shotgun (WGS) entry which is preliminary data.</text>
</comment>
<protein>
    <recommendedName>
        <fullName evidence="4">HTH cro/C1-type domain-containing protein</fullName>
    </recommendedName>
</protein>
<dbReference type="STRING" id="1798647.A2855_01140"/>
<dbReference type="EMBL" id="MHKX01000015">
    <property type="protein sequence ID" value="OGY98157.1"/>
    <property type="molecule type" value="Genomic_DNA"/>
</dbReference>
<dbReference type="Proteomes" id="UP000179059">
    <property type="component" value="Unassembled WGS sequence"/>
</dbReference>
<gene>
    <name evidence="2" type="ORF">A2855_01140</name>
</gene>
<evidence type="ECO:0008006" key="4">
    <source>
        <dbReference type="Google" id="ProtNLM"/>
    </source>
</evidence>
<dbReference type="GO" id="GO:0003677">
    <property type="term" value="F:DNA binding"/>
    <property type="evidence" value="ECO:0007669"/>
    <property type="project" value="InterPro"/>
</dbReference>
<evidence type="ECO:0000313" key="2">
    <source>
        <dbReference type="EMBL" id="OGY98157.1"/>
    </source>
</evidence>
<dbReference type="InterPro" id="IPR013783">
    <property type="entry name" value="Ig-like_fold"/>
</dbReference>
<dbReference type="Gene3D" id="2.60.40.10">
    <property type="entry name" value="Immunoglobulins"/>
    <property type="match status" value="1"/>
</dbReference>
<accession>A0A1G2CCH8</accession>